<gene>
    <name evidence="5" type="ORF">ACFFPJ_15235</name>
</gene>
<dbReference type="PANTHER" id="PTHR45772">
    <property type="entry name" value="CONSERVED COMPONENT OF ABC TRANSPORTER FOR NATURAL AMINO ACIDS-RELATED"/>
    <property type="match status" value="1"/>
</dbReference>
<name>A0ABV5T3G2_9MICO</name>
<dbReference type="GO" id="GO:0005524">
    <property type="term" value="F:ATP binding"/>
    <property type="evidence" value="ECO:0007669"/>
    <property type="project" value="UniProtKB-KW"/>
</dbReference>
<reference evidence="5 6" key="1">
    <citation type="submission" date="2024-09" db="EMBL/GenBank/DDBJ databases">
        <authorList>
            <person name="Sun Q."/>
            <person name="Mori K."/>
        </authorList>
    </citation>
    <scope>NUCLEOTIDE SEQUENCE [LARGE SCALE GENOMIC DNA]</scope>
    <source>
        <strain evidence="5 6">JCM 1342</strain>
    </source>
</reference>
<feature type="domain" description="ABC transporter" evidence="4">
    <location>
        <begin position="7"/>
        <end position="276"/>
    </location>
</feature>
<evidence type="ECO:0000313" key="6">
    <source>
        <dbReference type="Proteomes" id="UP001589611"/>
    </source>
</evidence>
<protein>
    <submittedName>
        <fullName evidence="5">ABC transporter ATP-binding protein</fullName>
    </submittedName>
</protein>
<accession>A0ABV5T3G2</accession>
<dbReference type="SUPFAM" id="SSF52540">
    <property type="entry name" value="P-loop containing nucleoside triphosphate hydrolases"/>
    <property type="match status" value="1"/>
</dbReference>
<dbReference type="PROSITE" id="PS50893">
    <property type="entry name" value="ABC_TRANSPORTER_2"/>
    <property type="match status" value="1"/>
</dbReference>
<dbReference type="InterPro" id="IPR027417">
    <property type="entry name" value="P-loop_NTPase"/>
</dbReference>
<keyword evidence="3 5" id="KW-0067">ATP-binding</keyword>
<sequence length="284" mass="31179">MTDAALLEVSGLSKRFGGLTVVDDVSFQLHAGEVLSIVGPNGSGKTTTLNMICGTLPADAGTVVLDGERISGRKAYRIAEMGLTRTFQNGRVIGNLTIAENVLVGLEPVQRVGRPLPRLRHIVGIRWIPLLAETFGALFPSRARRRQDAVDRAHVVAELDRFGTRLAPRVEDYAYSLSYANRRRTEIARALVSGPRVLVLDEPTAGMNQTETGEVLQQLQELKRRGQTVLLVEHKLDLVFRLSDRVLVLDEGRVIAHGTPDEVRRDPRVIEAYLGKAFAEAGSE</sequence>
<dbReference type="RefSeq" id="WP_344711955.1">
    <property type="nucleotide sequence ID" value="NZ_BAAAWH010000001.1"/>
</dbReference>
<dbReference type="Pfam" id="PF12399">
    <property type="entry name" value="BCA_ABC_TP_C"/>
    <property type="match status" value="1"/>
</dbReference>
<organism evidence="5 6">
    <name type="scientific">Microbacterium terregens</name>
    <dbReference type="NCBI Taxonomy" id="69363"/>
    <lineage>
        <taxon>Bacteria</taxon>
        <taxon>Bacillati</taxon>
        <taxon>Actinomycetota</taxon>
        <taxon>Actinomycetes</taxon>
        <taxon>Micrococcales</taxon>
        <taxon>Microbacteriaceae</taxon>
        <taxon>Microbacterium</taxon>
    </lineage>
</organism>
<keyword evidence="1" id="KW-0813">Transport</keyword>
<evidence type="ECO:0000256" key="1">
    <source>
        <dbReference type="ARBA" id="ARBA00022448"/>
    </source>
</evidence>
<evidence type="ECO:0000256" key="2">
    <source>
        <dbReference type="ARBA" id="ARBA00022741"/>
    </source>
</evidence>
<keyword evidence="2" id="KW-0547">Nucleotide-binding</keyword>
<dbReference type="InterPro" id="IPR003439">
    <property type="entry name" value="ABC_transporter-like_ATP-bd"/>
</dbReference>
<dbReference type="PANTHER" id="PTHR45772:SF7">
    <property type="entry name" value="AMINO ACID ABC TRANSPORTER ATP-BINDING PROTEIN"/>
    <property type="match status" value="1"/>
</dbReference>
<dbReference type="Gene3D" id="3.40.50.300">
    <property type="entry name" value="P-loop containing nucleotide triphosphate hydrolases"/>
    <property type="match status" value="1"/>
</dbReference>
<comment type="caution">
    <text evidence="5">The sequence shown here is derived from an EMBL/GenBank/DDBJ whole genome shotgun (WGS) entry which is preliminary data.</text>
</comment>
<dbReference type="InterPro" id="IPR032823">
    <property type="entry name" value="BCA_ABC_TP_C"/>
</dbReference>
<dbReference type="SMART" id="SM00382">
    <property type="entry name" value="AAA"/>
    <property type="match status" value="1"/>
</dbReference>
<dbReference type="InterPro" id="IPR051120">
    <property type="entry name" value="ABC_AA/LPS_Transport"/>
</dbReference>
<keyword evidence="6" id="KW-1185">Reference proteome</keyword>
<proteinExistence type="predicted"/>
<dbReference type="Pfam" id="PF00005">
    <property type="entry name" value="ABC_tran"/>
    <property type="match status" value="1"/>
</dbReference>
<dbReference type="EMBL" id="JBHMBE010000006">
    <property type="protein sequence ID" value="MFB9647149.1"/>
    <property type="molecule type" value="Genomic_DNA"/>
</dbReference>
<dbReference type="Proteomes" id="UP001589611">
    <property type="component" value="Unassembled WGS sequence"/>
</dbReference>
<dbReference type="InterPro" id="IPR003593">
    <property type="entry name" value="AAA+_ATPase"/>
</dbReference>
<evidence type="ECO:0000313" key="5">
    <source>
        <dbReference type="EMBL" id="MFB9647149.1"/>
    </source>
</evidence>
<evidence type="ECO:0000259" key="4">
    <source>
        <dbReference type="PROSITE" id="PS50893"/>
    </source>
</evidence>
<dbReference type="CDD" id="cd03219">
    <property type="entry name" value="ABC_Mj1267_LivG_branched"/>
    <property type="match status" value="1"/>
</dbReference>
<evidence type="ECO:0000256" key="3">
    <source>
        <dbReference type="ARBA" id="ARBA00022840"/>
    </source>
</evidence>